<dbReference type="InterPro" id="IPR013087">
    <property type="entry name" value="Znf_C2H2_type"/>
</dbReference>
<dbReference type="AlphaFoldDB" id="A0AAF0Y710"/>
<name>A0AAF0Y710_9TREE</name>
<feature type="region of interest" description="Disordered" evidence="6">
    <location>
        <begin position="99"/>
        <end position="122"/>
    </location>
</feature>
<organism evidence="8 9">
    <name type="scientific">Vanrija pseudolonga</name>
    <dbReference type="NCBI Taxonomy" id="143232"/>
    <lineage>
        <taxon>Eukaryota</taxon>
        <taxon>Fungi</taxon>
        <taxon>Dikarya</taxon>
        <taxon>Basidiomycota</taxon>
        <taxon>Agaricomycotina</taxon>
        <taxon>Tremellomycetes</taxon>
        <taxon>Trichosporonales</taxon>
        <taxon>Trichosporonaceae</taxon>
        <taxon>Vanrija</taxon>
    </lineage>
</organism>
<accession>A0AAF0Y710</accession>
<evidence type="ECO:0000256" key="4">
    <source>
        <dbReference type="ARBA" id="ARBA00022833"/>
    </source>
</evidence>
<sequence>MSLLPAFDDDGTGLFDATASWVSSNTAKASANPKFVAEDFNFDFATFASAPSSNTQHHFTGDDSIEALFDFKFPSPSLPAPVAFDTGLATLAPIPTAAQHHPLQPQPQPQPSSSAQLMPAASADANALQLQVTPEQTFTPTGSPHTASAGYASPSGFQYSPTPGLTMCPTVTSTPAPRSTSRCSSRSSFSHSADVAAAERARLSTTSAVTVAAAHYNNNSSSPLPKVKKVHLCPYDGCARATRTFRSNADLQRHIRSHRGERPYACPAPNCGKAYGQQNKMVNHVRQQHPALLSVIEVGRSRSARRPGVATAAAAAAAALAASSGSLYPGMAGMMTPGLSVGPSAASSVAASPVQTPGPGPAPTMSTLSAHRHAPYHHHQPAHHALQLAAQMTTPDRRATAQPVATGPLFCAVRPQHQHQGGRWLS</sequence>
<dbReference type="GO" id="GO:0008270">
    <property type="term" value="F:zinc ion binding"/>
    <property type="evidence" value="ECO:0007669"/>
    <property type="project" value="UniProtKB-KW"/>
</dbReference>
<protein>
    <submittedName>
        <fullName evidence="8">Zinc finger protein</fullName>
    </submittedName>
</protein>
<dbReference type="PROSITE" id="PS00028">
    <property type="entry name" value="ZINC_FINGER_C2H2_1"/>
    <property type="match status" value="1"/>
</dbReference>
<keyword evidence="2" id="KW-0677">Repeat</keyword>
<dbReference type="EMBL" id="CP086716">
    <property type="protein sequence ID" value="WOO81097.1"/>
    <property type="molecule type" value="Genomic_DNA"/>
</dbReference>
<feature type="compositionally biased region" description="Low complexity" evidence="6">
    <location>
        <begin position="343"/>
        <end position="354"/>
    </location>
</feature>
<evidence type="ECO:0000256" key="1">
    <source>
        <dbReference type="ARBA" id="ARBA00022723"/>
    </source>
</evidence>
<keyword evidence="4" id="KW-0862">Zinc</keyword>
<feature type="domain" description="C2H2-type" evidence="7">
    <location>
        <begin position="264"/>
        <end position="289"/>
    </location>
</feature>
<dbReference type="InterPro" id="IPR036236">
    <property type="entry name" value="Znf_C2H2_sf"/>
</dbReference>
<evidence type="ECO:0000256" key="6">
    <source>
        <dbReference type="SAM" id="MobiDB-lite"/>
    </source>
</evidence>
<evidence type="ECO:0000256" key="5">
    <source>
        <dbReference type="PROSITE-ProRule" id="PRU00042"/>
    </source>
</evidence>
<feature type="region of interest" description="Disordered" evidence="6">
    <location>
        <begin position="341"/>
        <end position="368"/>
    </location>
</feature>
<dbReference type="GO" id="GO:0045944">
    <property type="term" value="P:positive regulation of transcription by RNA polymerase II"/>
    <property type="evidence" value="ECO:0007669"/>
    <property type="project" value="UniProtKB-ARBA"/>
</dbReference>
<evidence type="ECO:0000313" key="9">
    <source>
        <dbReference type="Proteomes" id="UP000827549"/>
    </source>
</evidence>
<gene>
    <name evidence="8" type="primary">Znf143</name>
    <name evidence="8" type="ORF">LOC62_03G004627</name>
</gene>
<dbReference type="Proteomes" id="UP000827549">
    <property type="component" value="Chromosome 3"/>
</dbReference>
<reference evidence="8" key="1">
    <citation type="submission" date="2023-10" db="EMBL/GenBank/DDBJ databases">
        <authorList>
            <person name="Noh H."/>
        </authorList>
    </citation>
    <scope>NUCLEOTIDE SEQUENCE</scope>
    <source>
        <strain evidence="8">DUCC4014</strain>
    </source>
</reference>
<evidence type="ECO:0000256" key="3">
    <source>
        <dbReference type="ARBA" id="ARBA00022771"/>
    </source>
</evidence>
<dbReference type="GO" id="GO:0005634">
    <property type="term" value="C:nucleus"/>
    <property type="evidence" value="ECO:0007669"/>
    <property type="project" value="UniProtKB-ARBA"/>
</dbReference>
<dbReference type="SMART" id="SM00355">
    <property type="entry name" value="ZnF_C2H2"/>
    <property type="match status" value="2"/>
</dbReference>
<dbReference type="PANTHER" id="PTHR19818:SF139">
    <property type="entry name" value="PAIR-RULE PROTEIN ODD-PAIRED"/>
    <property type="match status" value="1"/>
</dbReference>
<dbReference type="PROSITE" id="PS50157">
    <property type="entry name" value="ZINC_FINGER_C2H2_2"/>
    <property type="match status" value="2"/>
</dbReference>
<evidence type="ECO:0000259" key="7">
    <source>
        <dbReference type="PROSITE" id="PS50157"/>
    </source>
</evidence>
<dbReference type="PANTHER" id="PTHR19818">
    <property type="entry name" value="ZINC FINGER PROTEIN ZIC AND GLI"/>
    <property type="match status" value="1"/>
</dbReference>
<evidence type="ECO:0000313" key="8">
    <source>
        <dbReference type="EMBL" id="WOO81097.1"/>
    </source>
</evidence>
<feature type="compositionally biased region" description="Low complexity" evidence="6">
    <location>
        <begin position="111"/>
        <end position="122"/>
    </location>
</feature>
<keyword evidence="3 5" id="KW-0863">Zinc-finger</keyword>
<keyword evidence="9" id="KW-1185">Reference proteome</keyword>
<dbReference type="SUPFAM" id="SSF57667">
    <property type="entry name" value="beta-beta-alpha zinc fingers"/>
    <property type="match status" value="1"/>
</dbReference>
<keyword evidence="1" id="KW-0479">Metal-binding</keyword>
<dbReference type="GO" id="GO:0000981">
    <property type="term" value="F:DNA-binding transcription factor activity, RNA polymerase II-specific"/>
    <property type="evidence" value="ECO:0007669"/>
    <property type="project" value="TreeGrafter"/>
</dbReference>
<dbReference type="Gene3D" id="3.30.160.60">
    <property type="entry name" value="Classic Zinc Finger"/>
    <property type="match status" value="2"/>
</dbReference>
<dbReference type="GO" id="GO:0000978">
    <property type="term" value="F:RNA polymerase II cis-regulatory region sequence-specific DNA binding"/>
    <property type="evidence" value="ECO:0007669"/>
    <property type="project" value="TreeGrafter"/>
</dbReference>
<dbReference type="RefSeq" id="XP_062627129.1">
    <property type="nucleotide sequence ID" value="XM_062771145.1"/>
</dbReference>
<dbReference type="GeneID" id="87807863"/>
<feature type="domain" description="C2H2-type" evidence="7">
    <location>
        <begin position="236"/>
        <end position="263"/>
    </location>
</feature>
<dbReference type="InterPro" id="IPR050329">
    <property type="entry name" value="GLI_C2H2-zinc-finger"/>
</dbReference>
<proteinExistence type="predicted"/>
<evidence type="ECO:0000256" key="2">
    <source>
        <dbReference type="ARBA" id="ARBA00022737"/>
    </source>
</evidence>